<dbReference type="Pfam" id="PF02518">
    <property type="entry name" value="HATPase_c"/>
    <property type="match status" value="1"/>
</dbReference>
<feature type="modified residue" description="Phosphohistidine" evidence="1">
    <location>
        <position position="46"/>
    </location>
</feature>
<dbReference type="SMART" id="SM00260">
    <property type="entry name" value="CheW"/>
    <property type="match status" value="1"/>
</dbReference>
<dbReference type="PROSITE" id="PS50851">
    <property type="entry name" value="CHEW"/>
    <property type="match status" value="1"/>
</dbReference>
<evidence type="ECO:0000256" key="1">
    <source>
        <dbReference type="PROSITE-ProRule" id="PRU00110"/>
    </source>
</evidence>
<dbReference type="Proteomes" id="UP000683557">
    <property type="component" value="Chromosome"/>
</dbReference>
<feature type="domain" description="CheW-like" evidence="4">
    <location>
        <begin position="421"/>
        <end position="550"/>
    </location>
</feature>
<dbReference type="Pfam" id="PF01584">
    <property type="entry name" value="CheW"/>
    <property type="match status" value="1"/>
</dbReference>
<proteinExistence type="predicted"/>
<dbReference type="SMART" id="SM00073">
    <property type="entry name" value="HPT"/>
    <property type="match status" value="1"/>
</dbReference>
<evidence type="ECO:0000313" key="6">
    <source>
        <dbReference type="EMBL" id="QWV94059.1"/>
    </source>
</evidence>
<reference evidence="6 7" key="1">
    <citation type="submission" date="2021-06" db="EMBL/GenBank/DDBJ databases">
        <title>Gemonas diversity in paddy soil.</title>
        <authorList>
            <person name="Liu G."/>
        </authorList>
    </citation>
    <scope>NUCLEOTIDE SEQUENCE [LARGE SCALE GENOMIC DNA]</scope>
    <source>
        <strain evidence="6 7">RG10</strain>
    </source>
</reference>
<evidence type="ECO:0000313" key="7">
    <source>
        <dbReference type="Proteomes" id="UP000683557"/>
    </source>
</evidence>
<feature type="region of interest" description="Disordered" evidence="2">
    <location>
        <begin position="134"/>
        <end position="168"/>
    </location>
</feature>
<gene>
    <name evidence="6" type="ORF">KP004_02390</name>
</gene>
<dbReference type="Pfam" id="PF01627">
    <property type="entry name" value="Hpt"/>
    <property type="match status" value="1"/>
</dbReference>
<dbReference type="InterPro" id="IPR003594">
    <property type="entry name" value="HATPase_dom"/>
</dbReference>
<evidence type="ECO:0000256" key="2">
    <source>
        <dbReference type="SAM" id="MobiDB-lite"/>
    </source>
</evidence>
<organism evidence="6 7">
    <name type="scientific">Geomonas oryzisoli</name>
    <dbReference type="NCBI Taxonomy" id="2847992"/>
    <lineage>
        <taxon>Bacteria</taxon>
        <taxon>Pseudomonadati</taxon>
        <taxon>Thermodesulfobacteriota</taxon>
        <taxon>Desulfuromonadia</taxon>
        <taxon>Geobacterales</taxon>
        <taxon>Geobacteraceae</taxon>
        <taxon>Geomonas</taxon>
    </lineage>
</organism>
<dbReference type="PROSITE" id="PS50894">
    <property type="entry name" value="HPT"/>
    <property type="match status" value="1"/>
</dbReference>
<keyword evidence="7" id="KW-1185">Reference proteome</keyword>
<dbReference type="SMART" id="SM01231">
    <property type="entry name" value="H-kinase_dim"/>
    <property type="match status" value="1"/>
</dbReference>
<evidence type="ECO:0000259" key="3">
    <source>
        <dbReference type="PROSITE" id="PS50109"/>
    </source>
</evidence>
<accession>A0ABX8JBI6</accession>
<dbReference type="Pfam" id="PF02895">
    <property type="entry name" value="H-kinase_dim"/>
    <property type="match status" value="1"/>
</dbReference>
<dbReference type="InterPro" id="IPR004105">
    <property type="entry name" value="CheA-like_dim"/>
</dbReference>
<dbReference type="PROSITE" id="PS50109">
    <property type="entry name" value="HIS_KIN"/>
    <property type="match status" value="1"/>
</dbReference>
<dbReference type="InterPro" id="IPR005467">
    <property type="entry name" value="His_kinase_dom"/>
</dbReference>
<sequence length="550" mass="58971">MDMSQYKALFLSESREYLRTIAEQVVALEQSPGERSAVDALFRGAHSLKGMAASMEYGDVVVVAHSMEDLMARVRDGALPFDAGVADLLLEGVDLIDVLLDDVEQERPSTLPTGDYAQRLALYTPAAAKAAAVDQAEPRGAAADAVPSPAADAPAPPAEAEKAKEPVGEAGGTVRVKTELLDHLINLTGELVTNKQRLLNIGRELASPALNDAVSETAKLLRALHDEVMKVRLMPFEAISDRFQRSVRSVAKKSGKEIHFELTGREIGLDRGMLEQLVDPLNHILRNAVDHGIEESGEREQAGKPARGTVWLAVSRDRDRIQITVRDDGRGMEPKAMIEAAIAKGLLTPEEGELLSPRQALMLSCIPGFSTAKEVTDISGRGVGMDAVNAAIQKLGGTLGIESEPGLGTTITLRLPLTIAIIHALVVQIGQVKAAIPVNAVQRTVELSRRQIETMGKRQMFQLDDEAIPLLSLNRVLGLPLGRFPDGILPLFVTEARGRRVGIVVDRLLGQHELFVKQLGRPLSKMAGVAGGATLGDGEIVAILDLAGLL</sequence>
<feature type="domain" description="Histidine kinase" evidence="3">
    <location>
        <begin position="158"/>
        <end position="419"/>
    </location>
</feature>
<name>A0ABX8JBI6_9BACT</name>
<keyword evidence="1" id="KW-0597">Phosphoprotein</keyword>
<dbReference type="PANTHER" id="PTHR43395">
    <property type="entry name" value="SENSOR HISTIDINE KINASE CHEA"/>
    <property type="match status" value="1"/>
</dbReference>
<protein>
    <submittedName>
        <fullName evidence="6">Chemotaxis protein CheA</fullName>
    </submittedName>
</protein>
<evidence type="ECO:0000259" key="4">
    <source>
        <dbReference type="PROSITE" id="PS50851"/>
    </source>
</evidence>
<dbReference type="PANTHER" id="PTHR43395:SF1">
    <property type="entry name" value="CHEMOTAXIS PROTEIN CHEA"/>
    <property type="match status" value="1"/>
</dbReference>
<dbReference type="EMBL" id="CP076723">
    <property type="protein sequence ID" value="QWV94059.1"/>
    <property type="molecule type" value="Genomic_DNA"/>
</dbReference>
<dbReference type="InterPro" id="IPR051315">
    <property type="entry name" value="Bact_Chemotaxis_CheA"/>
</dbReference>
<dbReference type="CDD" id="cd00088">
    <property type="entry name" value="HPT"/>
    <property type="match status" value="1"/>
</dbReference>
<dbReference type="InterPro" id="IPR008207">
    <property type="entry name" value="Sig_transdc_His_kin_Hpt_dom"/>
</dbReference>
<evidence type="ECO:0000259" key="5">
    <source>
        <dbReference type="PROSITE" id="PS50894"/>
    </source>
</evidence>
<feature type="domain" description="HPt" evidence="5">
    <location>
        <begin position="1"/>
        <end position="103"/>
    </location>
</feature>
<feature type="compositionally biased region" description="Low complexity" evidence="2">
    <location>
        <begin position="134"/>
        <end position="153"/>
    </location>
</feature>
<dbReference type="InterPro" id="IPR002545">
    <property type="entry name" value="CheW-lke_dom"/>
</dbReference>
<dbReference type="SMART" id="SM00387">
    <property type="entry name" value="HATPase_c"/>
    <property type="match status" value="1"/>
</dbReference>